<dbReference type="InterPro" id="IPR043198">
    <property type="entry name" value="Cyclin/Ssn8"/>
</dbReference>
<dbReference type="AlphaFoldDB" id="A0A078A7D8"/>
<dbReference type="InterPro" id="IPR036915">
    <property type="entry name" value="Cyclin-like_sf"/>
</dbReference>
<organism evidence="4 5">
    <name type="scientific">Stylonychia lemnae</name>
    <name type="common">Ciliate</name>
    <dbReference type="NCBI Taxonomy" id="5949"/>
    <lineage>
        <taxon>Eukaryota</taxon>
        <taxon>Sar</taxon>
        <taxon>Alveolata</taxon>
        <taxon>Ciliophora</taxon>
        <taxon>Intramacronucleata</taxon>
        <taxon>Spirotrichea</taxon>
        <taxon>Stichotrichia</taxon>
        <taxon>Sporadotrichida</taxon>
        <taxon>Oxytrichidae</taxon>
        <taxon>Stylonychinae</taxon>
        <taxon>Stylonychia</taxon>
    </lineage>
</organism>
<dbReference type="InParanoid" id="A0A078A7D8"/>
<accession>A0A078A7D8</accession>
<dbReference type="Pfam" id="PF00134">
    <property type="entry name" value="Cyclin_N"/>
    <property type="match status" value="1"/>
</dbReference>
<gene>
    <name evidence="4" type="primary">Contig13302.g14193</name>
    <name evidence="4" type="ORF">STYLEM_6418</name>
</gene>
<dbReference type="OMA" id="TAYYMAT"/>
<evidence type="ECO:0000259" key="3">
    <source>
        <dbReference type="SMART" id="SM00385"/>
    </source>
</evidence>
<evidence type="ECO:0000256" key="1">
    <source>
        <dbReference type="RuleBase" id="RU000383"/>
    </source>
</evidence>
<evidence type="ECO:0000313" key="5">
    <source>
        <dbReference type="Proteomes" id="UP000039865"/>
    </source>
</evidence>
<evidence type="ECO:0000313" key="4">
    <source>
        <dbReference type="EMBL" id="CDW77457.1"/>
    </source>
</evidence>
<dbReference type="SUPFAM" id="SSF47954">
    <property type="entry name" value="Cyclin-like"/>
    <property type="match status" value="2"/>
</dbReference>
<sequence>MDIPEIYKTNLEKEFEADQQQELIVQQEEEDQIEHSLLERVQQIPSSQRILTVKNYLDYVCDDFSAEYEDQRKALAINLPINTITPSELDGLSLQDERRFRIYGCELIQDAGILLKLPQVTMATAQAILHRFYYRKSFIKCEIQTVATASLFLAAKIEENARKLKDVVSIFDYVYKMRKLKTRPVPLLDINSFQYTDLKKEIVDAERFILKELGFSTDKISTLNVHKYIYFYLKVLNGSKQLAQKAWNYVNDCYRTIVVVCFPPNVVASSAIYLAAKMMNYPLPQNLEWWKIFGVKFEDIEYVVASILELYEVHTNDTISTLYVEGVIKGIQDAQKAAREQHIKQLKEEGKYEKQTKWAPVAGQKQVESQAKEVLMDEQDDQEEVKAIESKQPSNVRQTESLKEKNGDKRERKSTSRNRRERSRDRQQVRKQDYNRNDRNDRDRDRRRDNHDDYDRRGNRSHGHKKSSHHHTSRRHRRDDSSRSSSYERRHRDKKRREGKSRSKDRKSRRDDRDRKRSRSYRSSRSSSIDSR</sequence>
<dbReference type="EMBL" id="CCKQ01006171">
    <property type="protein sequence ID" value="CDW77457.1"/>
    <property type="molecule type" value="Genomic_DNA"/>
</dbReference>
<feature type="region of interest" description="Disordered" evidence="2">
    <location>
        <begin position="376"/>
        <end position="532"/>
    </location>
</feature>
<dbReference type="InterPro" id="IPR013763">
    <property type="entry name" value="Cyclin-like_dom"/>
</dbReference>
<comment type="similarity">
    <text evidence="1">Belongs to the cyclin family.</text>
</comment>
<feature type="compositionally biased region" description="Basic and acidic residues" evidence="2">
    <location>
        <begin position="422"/>
        <end position="458"/>
    </location>
</feature>
<dbReference type="CDD" id="cd20533">
    <property type="entry name" value="CYCLIN_CCNL_rpt2"/>
    <property type="match status" value="1"/>
</dbReference>
<proteinExistence type="inferred from homology"/>
<name>A0A078A7D8_STYLE</name>
<keyword evidence="5" id="KW-1185">Reference proteome</keyword>
<feature type="compositionally biased region" description="Basic and acidic residues" evidence="2">
    <location>
        <begin position="400"/>
        <end position="414"/>
    </location>
</feature>
<dbReference type="GO" id="GO:0016538">
    <property type="term" value="F:cyclin-dependent protein serine/threonine kinase regulator activity"/>
    <property type="evidence" value="ECO:0007669"/>
    <property type="project" value="InterPro"/>
</dbReference>
<feature type="compositionally biased region" description="Low complexity" evidence="2">
    <location>
        <begin position="523"/>
        <end position="532"/>
    </location>
</feature>
<dbReference type="GO" id="GO:0006357">
    <property type="term" value="P:regulation of transcription by RNA polymerase II"/>
    <property type="evidence" value="ECO:0007669"/>
    <property type="project" value="InterPro"/>
</dbReference>
<feature type="domain" description="Cyclin-like" evidence="3">
    <location>
        <begin position="106"/>
        <end position="211"/>
    </location>
</feature>
<dbReference type="SMART" id="SM00385">
    <property type="entry name" value="CYCLIN"/>
    <property type="match status" value="2"/>
</dbReference>
<dbReference type="Proteomes" id="UP000039865">
    <property type="component" value="Unassembled WGS sequence"/>
</dbReference>
<feature type="compositionally biased region" description="Basic residues" evidence="2">
    <location>
        <begin position="491"/>
        <end position="507"/>
    </location>
</feature>
<protein>
    <submittedName>
        <fullName evidence="4">Cyclin l1</fullName>
    </submittedName>
</protein>
<dbReference type="InterPro" id="IPR006671">
    <property type="entry name" value="Cyclin_N"/>
</dbReference>
<feature type="domain" description="Cyclin-like" evidence="3">
    <location>
        <begin position="227"/>
        <end position="309"/>
    </location>
</feature>
<dbReference type="CDD" id="cd20532">
    <property type="entry name" value="CYCLIN_CCNL_rpt1"/>
    <property type="match status" value="1"/>
</dbReference>
<dbReference type="Gene3D" id="1.10.472.10">
    <property type="entry name" value="Cyclin-like"/>
    <property type="match status" value="2"/>
</dbReference>
<reference evidence="4 5" key="1">
    <citation type="submission" date="2014-06" db="EMBL/GenBank/DDBJ databases">
        <authorList>
            <person name="Swart Estienne"/>
        </authorList>
    </citation>
    <scope>NUCLEOTIDE SEQUENCE [LARGE SCALE GENOMIC DNA]</scope>
    <source>
        <strain evidence="4 5">130c</strain>
    </source>
</reference>
<feature type="compositionally biased region" description="Basic and acidic residues" evidence="2">
    <location>
        <begin position="478"/>
        <end position="490"/>
    </location>
</feature>
<evidence type="ECO:0000256" key="2">
    <source>
        <dbReference type="SAM" id="MobiDB-lite"/>
    </source>
</evidence>
<keyword evidence="1" id="KW-0195">Cyclin</keyword>
<dbReference type="PANTHER" id="PTHR10026">
    <property type="entry name" value="CYCLIN"/>
    <property type="match status" value="1"/>
</dbReference>
<dbReference type="OrthoDB" id="10264655at2759"/>
<dbReference type="PIRSF" id="PIRSF036580">
    <property type="entry name" value="Cyclin_L"/>
    <property type="match status" value="1"/>
</dbReference>
<feature type="compositionally biased region" description="Basic residues" evidence="2">
    <location>
        <begin position="459"/>
        <end position="477"/>
    </location>
</feature>